<feature type="transmembrane region" description="Helical" evidence="2">
    <location>
        <begin position="99"/>
        <end position="120"/>
    </location>
</feature>
<dbReference type="InterPro" id="IPR036259">
    <property type="entry name" value="MFS_trans_sf"/>
</dbReference>
<accession>A0A2M7T6D3</accession>
<evidence type="ECO:0000313" key="3">
    <source>
        <dbReference type="EMBL" id="PIZ36430.1"/>
    </source>
</evidence>
<dbReference type="Proteomes" id="UP000230956">
    <property type="component" value="Unassembled WGS sequence"/>
</dbReference>
<evidence type="ECO:0000313" key="4">
    <source>
        <dbReference type="Proteomes" id="UP000230956"/>
    </source>
</evidence>
<feature type="region of interest" description="Disordered" evidence="1">
    <location>
        <begin position="1"/>
        <end position="26"/>
    </location>
</feature>
<dbReference type="Gene3D" id="1.20.1250.20">
    <property type="entry name" value="MFS general substrate transporter like domains"/>
    <property type="match status" value="1"/>
</dbReference>
<comment type="caution">
    <text evidence="3">The sequence shown here is derived from an EMBL/GenBank/DDBJ whole genome shotgun (WGS) entry which is preliminary data.</text>
</comment>
<name>A0A2M7T6D3_9ACTN</name>
<dbReference type="AlphaFoldDB" id="A0A2M7T6D3"/>
<dbReference type="NCBIfam" id="NF037959">
    <property type="entry name" value="MFS_SpdSyn"/>
    <property type="match status" value="1"/>
</dbReference>
<dbReference type="SUPFAM" id="SSF103473">
    <property type="entry name" value="MFS general substrate transporter"/>
    <property type="match status" value="1"/>
</dbReference>
<evidence type="ECO:0000256" key="1">
    <source>
        <dbReference type="SAM" id="MobiDB-lite"/>
    </source>
</evidence>
<feature type="compositionally biased region" description="Polar residues" evidence="1">
    <location>
        <begin position="15"/>
        <end position="25"/>
    </location>
</feature>
<feature type="transmembrane region" description="Helical" evidence="2">
    <location>
        <begin position="67"/>
        <end position="87"/>
    </location>
</feature>
<reference evidence="4" key="1">
    <citation type="submission" date="2017-09" db="EMBL/GenBank/DDBJ databases">
        <title>Depth-based differentiation of microbial function through sediment-hosted aquifers and enrichment of novel symbionts in the deep terrestrial subsurface.</title>
        <authorList>
            <person name="Probst A.J."/>
            <person name="Ladd B."/>
            <person name="Jarett J.K."/>
            <person name="Geller-Mcgrath D.E."/>
            <person name="Sieber C.M.K."/>
            <person name="Emerson J.B."/>
            <person name="Anantharaman K."/>
            <person name="Thomas B.C."/>
            <person name="Malmstrom R."/>
            <person name="Stieglmeier M."/>
            <person name="Klingl A."/>
            <person name="Woyke T."/>
            <person name="Ryan C.M."/>
            <person name="Banfield J.F."/>
        </authorList>
    </citation>
    <scope>NUCLEOTIDE SEQUENCE [LARGE SCALE GENOMIC DNA]</scope>
</reference>
<proteinExistence type="predicted"/>
<feature type="transmembrane region" description="Helical" evidence="2">
    <location>
        <begin position="140"/>
        <end position="164"/>
    </location>
</feature>
<keyword evidence="2" id="KW-0812">Transmembrane</keyword>
<evidence type="ECO:0008006" key="5">
    <source>
        <dbReference type="Google" id="ProtNLM"/>
    </source>
</evidence>
<keyword evidence="2" id="KW-0472">Membrane</keyword>
<protein>
    <recommendedName>
        <fullName evidence="5">Spermidine synthase</fullName>
    </recommendedName>
</protein>
<dbReference type="RefSeq" id="WP_286678430.1">
    <property type="nucleotide sequence ID" value="NZ_MNXI01000082.1"/>
</dbReference>
<feature type="transmembrane region" description="Helical" evidence="2">
    <location>
        <begin position="36"/>
        <end position="55"/>
    </location>
</feature>
<organism evidence="3 4">
    <name type="scientific">Candidatus Aquicultor secundus</name>
    <dbReference type="NCBI Taxonomy" id="1973895"/>
    <lineage>
        <taxon>Bacteria</taxon>
        <taxon>Bacillati</taxon>
        <taxon>Actinomycetota</taxon>
        <taxon>Candidatus Aquicultoria</taxon>
        <taxon>Candidatus Aquicultorales</taxon>
        <taxon>Candidatus Aquicultoraceae</taxon>
        <taxon>Candidatus Aquicultor</taxon>
    </lineage>
</organism>
<gene>
    <name evidence="3" type="ORF">COY37_08565</name>
</gene>
<evidence type="ECO:0000256" key="2">
    <source>
        <dbReference type="SAM" id="Phobius"/>
    </source>
</evidence>
<dbReference type="EMBL" id="PFNG01000203">
    <property type="protein sequence ID" value="PIZ36430.1"/>
    <property type="molecule type" value="Genomic_DNA"/>
</dbReference>
<sequence length="245" mass="26162">MAKSTVTAKPKRAVPSTSPQAQAGSAEQRGVWGRQIAVYAFAFSGMAALIYEVIWTRELSLVFGSTVYAVSMMLTAFMSGLSLGSFLGGRWADRVKNLIGLFGSLELGIAAFGLLTIPLIQVLPTLYFFVYNTIKPSFALFFVFQLLLSFFIMLIPTTFMGATFPVVTKIKATSLEGLGLDVGNVYSINTVGSIGGSFLAGFLLIPLIGVKGTTFVAAGLNLIVASSMLVMSRSEVGKRLLAIVR</sequence>
<keyword evidence="2" id="KW-1133">Transmembrane helix</keyword>